<evidence type="ECO:0000313" key="1">
    <source>
        <dbReference type="EMBL" id="GMF18248.1"/>
    </source>
</evidence>
<reference evidence="1" key="1">
    <citation type="submission" date="2023-04" db="EMBL/GenBank/DDBJ databases">
        <title>Phytophthora fragariaefolia NBRC 109709.</title>
        <authorList>
            <person name="Ichikawa N."/>
            <person name="Sato H."/>
            <person name="Tonouchi N."/>
        </authorList>
    </citation>
    <scope>NUCLEOTIDE SEQUENCE</scope>
    <source>
        <strain evidence="1">NBRC 109709</strain>
    </source>
</reference>
<dbReference type="Proteomes" id="UP001165121">
    <property type="component" value="Unassembled WGS sequence"/>
</dbReference>
<dbReference type="EMBL" id="BSXT01000123">
    <property type="protein sequence ID" value="GMF18248.1"/>
    <property type="molecule type" value="Genomic_DNA"/>
</dbReference>
<keyword evidence="2" id="KW-1185">Reference proteome</keyword>
<dbReference type="AlphaFoldDB" id="A0A9W6WVU1"/>
<dbReference type="OrthoDB" id="104300at2759"/>
<gene>
    <name evidence="1" type="ORF">Pfra01_000153600</name>
</gene>
<organism evidence="1 2">
    <name type="scientific">Phytophthora fragariaefolia</name>
    <dbReference type="NCBI Taxonomy" id="1490495"/>
    <lineage>
        <taxon>Eukaryota</taxon>
        <taxon>Sar</taxon>
        <taxon>Stramenopiles</taxon>
        <taxon>Oomycota</taxon>
        <taxon>Peronosporomycetes</taxon>
        <taxon>Peronosporales</taxon>
        <taxon>Peronosporaceae</taxon>
        <taxon>Phytophthora</taxon>
    </lineage>
</organism>
<sequence>MQTKQTITTRGTKTVWVKCANKDKTRATAMLLADWDGNKYPPFLMFKSSPAVTQTKRDANSSELNGFWTTVWREVSALQKETNCQIYGNKCAWWNLAMSLKFHDGHWTTEVVDYAAPLNVILLKVPPKYTYVCQLADVSWNKPFKSGLRSLWIKRLRGQLAGYRAGEKHRDRKRAKLEQDIIRARKELVQAEADEEVNRLLSEHGEEPFKLKAPNRVNIARWVASCWDALIPATIRSGFRRGGLLDDPRYRGEEVASDSIETRIV</sequence>
<name>A0A9W6WVU1_9STRA</name>
<accession>A0A9W6WVU1</accession>
<comment type="caution">
    <text evidence="1">The sequence shown here is derived from an EMBL/GenBank/DDBJ whole genome shotgun (WGS) entry which is preliminary data.</text>
</comment>
<proteinExistence type="predicted"/>
<evidence type="ECO:0000313" key="2">
    <source>
        <dbReference type="Proteomes" id="UP001165121"/>
    </source>
</evidence>
<protein>
    <submittedName>
        <fullName evidence="1">Unnamed protein product</fullName>
    </submittedName>
</protein>